<comment type="subcellular location">
    <subcellularLocation>
        <location evidence="1">Cell envelope</location>
    </subcellularLocation>
</comment>
<dbReference type="CDD" id="cd02966">
    <property type="entry name" value="TlpA_like_family"/>
    <property type="match status" value="1"/>
</dbReference>
<dbReference type="GO" id="GO:0030313">
    <property type="term" value="C:cell envelope"/>
    <property type="evidence" value="ECO:0007669"/>
    <property type="project" value="UniProtKB-SubCell"/>
</dbReference>
<dbReference type="InterPro" id="IPR050553">
    <property type="entry name" value="Thioredoxin_ResA/DsbE_sf"/>
</dbReference>
<evidence type="ECO:0000256" key="3">
    <source>
        <dbReference type="ARBA" id="ARBA00023157"/>
    </source>
</evidence>
<keyword evidence="7" id="KW-1185">Reference proteome</keyword>
<keyword evidence="4" id="KW-0676">Redox-active center</keyword>
<organism evidence="6 7">
    <name type="scientific">Aquaticitalea lipolytica</name>
    <dbReference type="NCBI Taxonomy" id="1247562"/>
    <lineage>
        <taxon>Bacteria</taxon>
        <taxon>Pseudomonadati</taxon>
        <taxon>Bacteroidota</taxon>
        <taxon>Flavobacteriia</taxon>
        <taxon>Flavobacteriales</taxon>
        <taxon>Flavobacteriaceae</taxon>
        <taxon>Aquaticitalea</taxon>
    </lineage>
</organism>
<evidence type="ECO:0000313" key="6">
    <source>
        <dbReference type="EMBL" id="GFZ89255.1"/>
    </source>
</evidence>
<dbReference type="SUPFAM" id="SSF52833">
    <property type="entry name" value="Thioredoxin-like"/>
    <property type="match status" value="1"/>
</dbReference>
<dbReference type="InterPro" id="IPR036249">
    <property type="entry name" value="Thioredoxin-like_sf"/>
</dbReference>
<dbReference type="PROSITE" id="PS51352">
    <property type="entry name" value="THIOREDOXIN_2"/>
    <property type="match status" value="1"/>
</dbReference>
<sequence length="425" mass="48161">MFSQHSIEGIFTPAEKFSFAMLYKSSPTSTEYVNRGVVQSDGSFKIQMDANAPAGIYKIVYALPQEENNFDLIYSGKEDVKLTFSLEEGLVFTASNENELWASYTKSMELINAAISNFYAKESTDEKAFEDIFNTLSDTQKGYDEASKGTMANVFIKANEPYIPTQFEDISTYSKNLKNTYLQRVDFNNELLQSSNFLTDRILAYVFGMSSSTEDTTFNQHVDDIAKAISTTKIGVKSILLEMLWWRFVELEKSNVANYITNTYLLEIAKQSNNNDLLETIVTYRDNSLGEVAIDFPIKISKNGKITETSLHKLDSADHYLIIFWSSTCFHCLDELPKVKAFIEAHPKNLKVIAIGLEDDDSTWKNTITNYPEFIHVLGLAKWDNTIANEYGIKATPSYFVLDKDKKIIAKPADVETLEVELSKL</sequence>
<name>A0A8J2XHJ7_9FLAO</name>
<dbReference type="Proteomes" id="UP000598120">
    <property type="component" value="Unassembled WGS sequence"/>
</dbReference>
<feature type="domain" description="Thioredoxin" evidence="5">
    <location>
        <begin position="287"/>
        <end position="425"/>
    </location>
</feature>
<evidence type="ECO:0000256" key="2">
    <source>
        <dbReference type="ARBA" id="ARBA00022748"/>
    </source>
</evidence>
<proteinExistence type="predicted"/>
<dbReference type="Gene3D" id="3.40.30.10">
    <property type="entry name" value="Glutaredoxin"/>
    <property type="match status" value="1"/>
</dbReference>
<dbReference type="GO" id="GO:0017004">
    <property type="term" value="P:cytochrome complex assembly"/>
    <property type="evidence" value="ECO:0007669"/>
    <property type="project" value="UniProtKB-KW"/>
</dbReference>
<dbReference type="PANTHER" id="PTHR42852">
    <property type="entry name" value="THIOL:DISULFIDE INTERCHANGE PROTEIN DSBE"/>
    <property type="match status" value="1"/>
</dbReference>
<evidence type="ECO:0000259" key="5">
    <source>
        <dbReference type="PROSITE" id="PS51352"/>
    </source>
</evidence>
<evidence type="ECO:0000313" key="7">
    <source>
        <dbReference type="Proteomes" id="UP000598120"/>
    </source>
</evidence>
<keyword evidence="2" id="KW-0201">Cytochrome c-type biogenesis</keyword>
<dbReference type="InterPro" id="IPR012336">
    <property type="entry name" value="Thioredoxin-like_fold"/>
</dbReference>
<protein>
    <recommendedName>
        <fullName evidence="5">Thioredoxin domain-containing protein</fullName>
    </recommendedName>
</protein>
<accession>A0A8J2XHJ7</accession>
<evidence type="ECO:0000256" key="1">
    <source>
        <dbReference type="ARBA" id="ARBA00004196"/>
    </source>
</evidence>
<gene>
    <name evidence="6" type="ORF">GCM10011531_20950</name>
</gene>
<evidence type="ECO:0000256" key="4">
    <source>
        <dbReference type="ARBA" id="ARBA00023284"/>
    </source>
</evidence>
<dbReference type="PANTHER" id="PTHR42852:SF6">
    <property type="entry name" value="THIOL:DISULFIDE INTERCHANGE PROTEIN DSBE"/>
    <property type="match status" value="1"/>
</dbReference>
<dbReference type="AlphaFoldDB" id="A0A8J2XHJ7"/>
<dbReference type="InterPro" id="IPR013766">
    <property type="entry name" value="Thioredoxin_domain"/>
</dbReference>
<dbReference type="EMBL" id="BMIC01000004">
    <property type="protein sequence ID" value="GFZ89255.1"/>
    <property type="molecule type" value="Genomic_DNA"/>
</dbReference>
<comment type="caution">
    <text evidence="6">The sequence shown here is derived from an EMBL/GenBank/DDBJ whole genome shotgun (WGS) entry which is preliminary data.</text>
</comment>
<keyword evidence="3" id="KW-1015">Disulfide bond</keyword>
<reference evidence="6 7" key="1">
    <citation type="journal article" date="2014" name="Int. J. Syst. Evol. Microbiol.">
        <title>Complete genome sequence of Corynebacterium casei LMG S-19264T (=DSM 44701T), isolated from a smear-ripened cheese.</title>
        <authorList>
            <consortium name="US DOE Joint Genome Institute (JGI-PGF)"/>
            <person name="Walter F."/>
            <person name="Albersmeier A."/>
            <person name="Kalinowski J."/>
            <person name="Ruckert C."/>
        </authorList>
    </citation>
    <scope>NUCLEOTIDE SEQUENCE [LARGE SCALE GENOMIC DNA]</scope>
    <source>
        <strain evidence="6 7">CGMCC 1.15295</strain>
    </source>
</reference>
<dbReference type="Pfam" id="PF13905">
    <property type="entry name" value="Thioredoxin_8"/>
    <property type="match status" value="1"/>
</dbReference>